<feature type="compositionally biased region" description="Basic and acidic residues" evidence="2">
    <location>
        <begin position="16"/>
        <end position="28"/>
    </location>
</feature>
<feature type="region of interest" description="Disordered" evidence="2">
    <location>
        <begin position="1"/>
        <end position="39"/>
    </location>
</feature>
<reference evidence="3 4" key="1">
    <citation type="journal article" date="2015" name="Genome Biol. Evol.">
        <title>Comparative Genomics of a Bacterivorous Green Alga Reveals Evolutionary Causalities and Consequences of Phago-Mixotrophic Mode of Nutrition.</title>
        <authorList>
            <person name="Burns J.A."/>
            <person name="Paasch A."/>
            <person name="Narechania A."/>
            <person name="Kim E."/>
        </authorList>
    </citation>
    <scope>NUCLEOTIDE SEQUENCE [LARGE SCALE GENOMIC DNA]</scope>
    <source>
        <strain evidence="3 4">PLY_AMNH</strain>
    </source>
</reference>
<dbReference type="AlphaFoldDB" id="A0AAE0G9P2"/>
<gene>
    <name evidence="3" type="ORF">CYMTET_17808</name>
</gene>
<protein>
    <submittedName>
        <fullName evidence="3">Uncharacterized protein</fullName>
    </submittedName>
</protein>
<sequence>MDRFELRAQHQSRSSQRLDHAARQDKELSSQLAVQQREEKEISARQRRYASQLEQAVAQRHMLQTSEELHALNPRQERDKWMVERLMEQFVKDEAETRQKVQHLEQERLQCHHKVVKLELEIERQRLEHEMHEQAQSGLQDAQDAILQAAHRGARGEQHVWRLREHMAEWREQQRVQQLDETHNVENQRVQSEIKQAQQKLDSQKWESEGKAQALPKEPGQWEGLEEDLLNVEVELRSKREAERQRLRKEEDRRQEERMKTEIAELEMRLRQWQEKDAQEAERERLKRMQEDMQEADRSAQRRKQLRLQEEEHKREQLRLQRVALEMEMMAFLKDQGERSRQRLELQEQLKYINTEIPLENCLEPHTCRNEQMHSADAELEK</sequence>
<feature type="compositionally biased region" description="Polar residues" evidence="2">
    <location>
        <begin position="187"/>
        <end position="201"/>
    </location>
</feature>
<feature type="coiled-coil region" evidence="1">
    <location>
        <begin position="233"/>
        <end position="328"/>
    </location>
</feature>
<dbReference type="Proteomes" id="UP001190700">
    <property type="component" value="Unassembled WGS sequence"/>
</dbReference>
<feature type="region of interest" description="Disordered" evidence="2">
    <location>
        <begin position="182"/>
        <end position="226"/>
    </location>
</feature>
<feature type="coiled-coil region" evidence="1">
    <location>
        <begin position="87"/>
        <end position="137"/>
    </location>
</feature>
<organism evidence="3 4">
    <name type="scientific">Cymbomonas tetramitiformis</name>
    <dbReference type="NCBI Taxonomy" id="36881"/>
    <lineage>
        <taxon>Eukaryota</taxon>
        <taxon>Viridiplantae</taxon>
        <taxon>Chlorophyta</taxon>
        <taxon>Pyramimonadophyceae</taxon>
        <taxon>Pyramimonadales</taxon>
        <taxon>Pyramimonadaceae</taxon>
        <taxon>Cymbomonas</taxon>
    </lineage>
</organism>
<comment type="caution">
    <text evidence="3">The sequence shown here is derived from an EMBL/GenBank/DDBJ whole genome shotgun (WGS) entry which is preliminary data.</text>
</comment>
<proteinExistence type="predicted"/>
<dbReference type="EMBL" id="LGRX02008054">
    <property type="protein sequence ID" value="KAK3273987.1"/>
    <property type="molecule type" value="Genomic_DNA"/>
</dbReference>
<evidence type="ECO:0000313" key="3">
    <source>
        <dbReference type="EMBL" id="KAK3273987.1"/>
    </source>
</evidence>
<evidence type="ECO:0000313" key="4">
    <source>
        <dbReference type="Proteomes" id="UP001190700"/>
    </source>
</evidence>
<keyword evidence="1" id="KW-0175">Coiled coil</keyword>
<evidence type="ECO:0000256" key="1">
    <source>
        <dbReference type="SAM" id="Coils"/>
    </source>
</evidence>
<name>A0AAE0G9P2_9CHLO</name>
<keyword evidence="4" id="KW-1185">Reference proteome</keyword>
<evidence type="ECO:0000256" key="2">
    <source>
        <dbReference type="SAM" id="MobiDB-lite"/>
    </source>
</evidence>
<accession>A0AAE0G9P2</accession>